<dbReference type="EMBL" id="WPHM01000006">
    <property type="protein sequence ID" value="MUZ58483.1"/>
    <property type="molecule type" value="Genomic_DNA"/>
</dbReference>
<proteinExistence type="predicted"/>
<dbReference type="Proteomes" id="UP000436692">
    <property type="component" value="Unassembled WGS sequence"/>
</dbReference>
<organism evidence="1 2">
    <name type="scientific">Agrobacterium vitis</name>
    <name type="common">Rhizobium vitis</name>
    <dbReference type="NCBI Taxonomy" id="373"/>
    <lineage>
        <taxon>Bacteria</taxon>
        <taxon>Pseudomonadati</taxon>
        <taxon>Pseudomonadota</taxon>
        <taxon>Alphaproteobacteria</taxon>
        <taxon>Hyphomicrobiales</taxon>
        <taxon>Rhizobiaceae</taxon>
        <taxon>Rhizobium/Agrobacterium group</taxon>
        <taxon>Agrobacterium</taxon>
    </lineage>
</organism>
<reference evidence="1 2" key="1">
    <citation type="submission" date="2019-12" db="EMBL/GenBank/DDBJ databases">
        <title>Whole-genome sequencing of Allorhizobium vitis.</title>
        <authorList>
            <person name="Gan H.M."/>
            <person name="Szegedi E."/>
            <person name="Burr T."/>
            <person name="Savka M.A."/>
        </authorList>
    </citation>
    <scope>NUCLEOTIDE SEQUENCE [LARGE SCALE GENOMIC DNA]</scope>
    <source>
        <strain evidence="1 2">CG989</strain>
    </source>
</reference>
<dbReference type="RefSeq" id="WP_156549712.1">
    <property type="nucleotide sequence ID" value="NZ_JABAEJ010000007.1"/>
</dbReference>
<dbReference type="AlphaFoldDB" id="A0AAE4WEZ9"/>
<comment type="caution">
    <text evidence="1">The sequence shown here is derived from an EMBL/GenBank/DDBJ whole genome shotgun (WGS) entry which is preliminary data.</text>
</comment>
<evidence type="ECO:0000313" key="2">
    <source>
        <dbReference type="Proteomes" id="UP000436692"/>
    </source>
</evidence>
<protein>
    <submittedName>
        <fullName evidence="1">Uncharacterized protein</fullName>
    </submittedName>
</protein>
<sequence length="130" mass="14095">MNRAVICWMLMIVTTSVSNAEDRGPVLRYQLSDSEEALVEQTVRDGFKDPESARFDEVAATQSQDGGVVVCGLVNARNSFGGYAGRSPFMGMLTKNKVGETVFLVLTSGSSKAAVEVTRRACMRNDILLP</sequence>
<gene>
    <name evidence="1" type="ORF">GOZ95_13570</name>
</gene>
<name>A0AAE4WEZ9_AGRVI</name>
<evidence type="ECO:0000313" key="1">
    <source>
        <dbReference type="EMBL" id="MUZ58483.1"/>
    </source>
</evidence>
<accession>A0AAE4WEZ9</accession>